<dbReference type="InterPro" id="IPR007321">
    <property type="entry name" value="Transposase_28"/>
</dbReference>
<dbReference type="AlphaFoldDB" id="A0ABD1U1E5"/>
<organism evidence="2 3">
    <name type="scientific">Abeliophyllum distichum</name>
    <dbReference type="NCBI Taxonomy" id="126358"/>
    <lineage>
        <taxon>Eukaryota</taxon>
        <taxon>Viridiplantae</taxon>
        <taxon>Streptophyta</taxon>
        <taxon>Embryophyta</taxon>
        <taxon>Tracheophyta</taxon>
        <taxon>Spermatophyta</taxon>
        <taxon>Magnoliopsida</taxon>
        <taxon>eudicotyledons</taxon>
        <taxon>Gunneridae</taxon>
        <taxon>Pentapetalae</taxon>
        <taxon>asterids</taxon>
        <taxon>lamiids</taxon>
        <taxon>Lamiales</taxon>
        <taxon>Oleaceae</taxon>
        <taxon>Forsythieae</taxon>
        <taxon>Abeliophyllum</taxon>
    </lineage>
</organism>
<evidence type="ECO:0000313" key="2">
    <source>
        <dbReference type="EMBL" id="KAL2518811.1"/>
    </source>
</evidence>
<dbReference type="Proteomes" id="UP001604336">
    <property type="component" value="Unassembled WGS sequence"/>
</dbReference>
<reference evidence="3" key="1">
    <citation type="submission" date="2024-07" db="EMBL/GenBank/DDBJ databases">
        <title>Two chromosome-level genome assemblies of Korean endemic species Abeliophyllum distichum and Forsythia ovata (Oleaceae).</title>
        <authorList>
            <person name="Jang H."/>
        </authorList>
    </citation>
    <scope>NUCLEOTIDE SEQUENCE [LARGE SCALE GENOMIC DNA]</scope>
</reference>
<evidence type="ECO:0000259" key="1">
    <source>
        <dbReference type="Pfam" id="PF04195"/>
    </source>
</evidence>
<accession>A0ABD1U1E5</accession>
<name>A0ABD1U1E5_9LAMI</name>
<dbReference type="EMBL" id="JBFOLK010000004">
    <property type="protein sequence ID" value="KAL2518811.1"/>
    <property type="molecule type" value="Genomic_DNA"/>
</dbReference>
<gene>
    <name evidence="2" type="ORF">Adt_15058</name>
</gene>
<protein>
    <recommendedName>
        <fullName evidence="1">Transposase (putative) gypsy type domain-containing protein</fullName>
    </recommendedName>
</protein>
<sequence>MSIKFTMRKASGRIGDESASPVSPSMVDVLPIQGVDTSIGEEMAISSSPRLTEGEDPFRVDPVRWAILDVLSIMVEEDLKLLRNAYKVLSNIGLMLSEPNERACFLRRGCTALHLHAFMGGMRLSLHLFFRRILHAYGLTPMQMALNGWSQMAGVHTYGLGIHLV</sequence>
<evidence type="ECO:0000313" key="3">
    <source>
        <dbReference type="Proteomes" id="UP001604336"/>
    </source>
</evidence>
<keyword evidence="3" id="KW-1185">Reference proteome</keyword>
<proteinExistence type="predicted"/>
<dbReference type="Pfam" id="PF04195">
    <property type="entry name" value="Transposase_28"/>
    <property type="match status" value="1"/>
</dbReference>
<feature type="domain" description="Transposase (putative) gypsy type" evidence="1">
    <location>
        <begin position="114"/>
        <end position="154"/>
    </location>
</feature>
<comment type="caution">
    <text evidence="2">The sequence shown here is derived from an EMBL/GenBank/DDBJ whole genome shotgun (WGS) entry which is preliminary data.</text>
</comment>